<evidence type="ECO:0000256" key="1">
    <source>
        <dbReference type="ARBA" id="ARBA00004906"/>
    </source>
</evidence>
<dbReference type="InterPro" id="IPR011333">
    <property type="entry name" value="SKP1/BTB/POZ_sf"/>
</dbReference>
<feature type="region of interest" description="Disordered" evidence="2">
    <location>
        <begin position="1"/>
        <end position="22"/>
    </location>
</feature>
<feature type="compositionally biased region" description="Acidic residues" evidence="2">
    <location>
        <begin position="1"/>
        <end position="17"/>
    </location>
</feature>
<dbReference type="Gene3D" id="3.30.710.10">
    <property type="entry name" value="Potassium Channel Kv1.1, Chain A"/>
    <property type="match status" value="1"/>
</dbReference>
<keyword evidence="5" id="KW-1185">Reference proteome</keyword>
<reference evidence="4" key="1">
    <citation type="submission" date="2022-07" db="EMBL/GenBank/DDBJ databases">
        <authorList>
            <person name="Macas J."/>
            <person name="Novak P."/>
            <person name="Neumann P."/>
        </authorList>
    </citation>
    <scope>NUCLEOTIDE SEQUENCE</scope>
</reference>
<dbReference type="SUPFAM" id="SSF54695">
    <property type="entry name" value="POZ domain"/>
    <property type="match status" value="1"/>
</dbReference>
<dbReference type="Gene3D" id="1.25.40.420">
    <property type="match status" value="1"/>
</dbReference>
<evidence type="ECO:0000256" key="2">
    <source>
        <dbReference type="SAM" id="MobiDB-lite"/>
    </source>
</evidence>
<dbReference type="PANTHER" id="PTHR24413">
    <property type="entry name" value="SPECKLE-TYPE POZ PROTEIN"/>
    <property type="match status" value="1"/>
</dbReference>
<dbReference type="CDD" id="cd14733">
    <property type="entry name" value="BACK"/>
    <property type="match status" value="1"/>
</dbReference>
<organism evidence="4 5">
    <name type="scientific">Cuscuta europaea</name>
    <name type="common">European dodder</name>
    <dbReference type="NCBI Taxonomy" id="41803"/>
    <lineage>
        <taxon>Eukaryota</taxon>
        <taxon>Viridiplantae</taxon>
        <taxon>Streptophyta</taxon>
        <taxon>Embryophyta</taxon>
        <taxon>Tracheophyta</taxon>
        <taxon>Spermatophyta</taxon>
        <taxon>Magnoliopsida</taxon>
        <taxon>eudicotyledons</taxon>
        <taxon>Gunneridae</taxon>
        <taxon>Pentapetalae</taxon>
        <taxon>asterids</taxon>
        <taxon>lamiids</taxon>
        <taxon>Solanales</taxon>
        <taxon>Convolvulaceae</taxon>
        <taxon>Cuscuteae</taxon>
        <taxon>Cuscuta</taxon>
        <taxon>Cuscuta subgen. Cuscuta</taxon>
    </lineage>
</organism>
<dbReference type="Pfam" id="PF00651">
    <property type="entry name" value="BTB"/>
    <property type="match status" value="1"/>
</dbReference>
<name>A0A9P0ZJ00_CUSEU</name>
<sequence>MDYRDGDDDSEEEEEGTGESTTMKCVSCKEDYCAREAGTCRECYEEASETEEELKREIEELKAKVNFLRFWSPVDPLHYINLSSPQRGPSPSSTPCFTDVVLVASNVGSEKNATQPVPVPAHRAVLASRSRVFRAMLENEMEESLSGTIKISDVSYDVLRAFVNYLYTAETCLDECMACDLLVLAEKYEIKHLKAYCEKFLISKLNWENSLLNYAFAHQHNANNLVEAAVALIMDNMDKLRKREEYGDLVEKDPRLVVELYEAYLCKQTNTAACKDPVAK</sequence>
<evidence type="ECO:0000313" key="4">
    <source>
        <dbReference type="EMBL" id="CAH9101734.1"/>
    </source>
</evidence>
<protein>
    <recommendedName>
        <fullName evidence="3">BTB domain-containing protein</fullName>
    </recommendedName>
</protein>
<evidence type="ECO:0000259" key="3">
    <source>
        <dbReference type="PROSITE" id="PS50097"/>
    </source>
</evidence>
<dbReference type="Proteomes" id="UP001152484">
    <property type="component" value="Unassembled WGS sequence"/>
</dbReference>
<dbReference type="AlphaFoldDB" id="A0A9P0ZJ00"/>
<comment type="caution">
    <text evidence="4">The sequence shown here is derived from an EMBL/GenBank/DDBJ whole genome shotgun (WGS) entry which is preliminary data.</text>
</comment>
<dbReference type="CDD" id="cd18186">
    <property type="entry name" value="BTB_POZ_ZBTB_KLHL-like"/>
    <property type="match status" value="1"/>
</dbReference>
<evidence type="ECO:0000313" key="5">
    <source>
        <dbReference type="Proteomes" id="UP001152484"/>
    </source>
</evidence>
<dbReference type="InterPro" id="IPR000210">
    <property type="entry name" value="BTB/POZ_dom"/>
</dbReference>
<dbReference type="OrthoDB" id="6359816at2759"/>
<comment type="pathway">
    <text evidence="1">Protein modification; protein ubiquitination.</text>
</comment>
<gene>
    <name evidence="4" type="ORF">CEURO_LOCUS15532</name>
</gene>
<dbReference type="PROSITE" id="PS50097">
    <property type="entry name" value="BTB"/>
    <property type="match status" value="1"/>
</dbReference>
<accession>A0A9P0ZJ00</accession>
<dbReference type="FunFam" id="1.25.40.420:FF:000026">
    <property type="entry name" value="BTB/POZ domain-containing protein"/>
    <property type="match status" value="1"/>
</dbReference>
<proteinExistence type="predicted"/>
<dbReference type="SMART" id="SM00225">
    <property type="entry name" value="BTB"/>
    <property type="match status" value="1"/>
</dbReference>
<dbReference type="EMBL" id="CAMAPE010000038">
    <property type="protein sequence ID" value="CAH9101734.1"/>
    <property type="molecule type" value="Genomic_DNA"/>
</dbReference>
<feature type="domain" description="BTB" evidence="3">
    <location>
        <begin position="98"/>
        <end position="175"/>
    </location>
</feature>